<dbReference type="InterPro" id="IPR010987">
    <property type="entry name" value="Glutathione-S-Trfase_C-like"/>
</dbReference>
<proteinExistence type="predicted"/>
<dbReference type="InterPro" id="IPR004045">
    <property type="entry name" value="Glutathione_S-Trfase_N"/>
</dbReference>
<dbReference type="Pfam" id="PF13409">
    <property type="entry name" value="GST_N_2"/>
    <property type="match status" value="1"/>
</dbReference>
<gene>
    <name evidence="3" type="ORF">HQ497_14270</name>
</gene>
<dbReference type="InterPro" id="IPR040079">
    <property type="entry name" value="Glutathione_S-Trfase"/>
</dbReference>
<dbReference type="Gene3D" id="3.40.30.10">
    <property type="entry name" value="Glutaredoxin"/>
    <property type="match status" value="1"/>
</dbReference>
<dbReference type="SFLD" id="SFLDS00019">
    <property type="entry name" value="Glutathione_Transferase_(cytos"/>
    <property type="match status" value="1"/>
</dbReference>
<evidence type="ECO:0000313" key="4">
    <source>
        <dbReference type="Proteomes" id="UP000754644"/>
    </source>
</evidence>
<evidence type="ECO:0000259" key="2">
    <source>
        <dbReference type="PROSITE" id="PS50405"/>
    </source>
</evidence>
<dbReference type="Proteomes" id="UP000754644">
    <property type="component" value="Unassembled WGS sequence"/>
</dbReference>
<feature type="domain" description="GST C-terminal" evidence="2">
    <location>
        <begin position="95"/>
        <end position="222"/>
    </location>
</feature>
<dbReference type="EMBL" id="JABMOJ010000533">
    <property type="protein sequence ID" value="NQV66523.1"/>
    <property type="molecule type" value="Genomic_DNA"/>
</dbReference>
<evidence type="ECO:0000313" key="3">
    <source>
        <dbReference type="EMBL" id="NQV66523.1"/>
    </source>
</evidence>
<evidence type="ECO:0000259" key="1">
    <source>
        <dbReference type="PROSITE" id="PS50404"/>
    </source>
</evidence>
<organism evidence="3 4">
    <name type="scientific">SAR86 cluster bacterium</name>
    <dbReference type="NCBI Taxonomy" id="2030880"/>
    <lineage>
        <taxon>Bacteria</taxon>
        <taxon>Pseudomonadati</taxon>
        <taxon>Pseudomonadota</taxon>
        <taxon>Gammaproteobacteria</taxon>
        <taxon>SAR86 cluster</taxon>
    </lineage>
</organism>
<comment type="caution">
    <text evidence="3">The sequence shown here is derived from an EMBL/GenBank/DDBJ whole genome shotgun (WGS) entry which is preliminary data.</text>
</comment>
<dbReference type="PANTHER" id="PTHR44051">
    <property type="entry name" value="GLUTATHIONE S-TRANSFERASE-RELATED"/>
    <property type="match status" value="1"/>
</dbReference>
<dbReference type="InterPro" id="IPR036249">
    <property type="entry name" value="Thioredoxin-like_sf"/>
</dbReference>
<dbReference type="PROSITE" id="PS50405">
    <property type="entry name" value="GST_CTER"/>
    <property type="match status" value="1"/>
</dbReference>
<feature type="domain" description="GST N-terminal" evidence="1">
    <location>
        <begin position="8"/>
        <end position="90"/>
    </location>
</feature>
<dbReference type="AlphaFoldDB" id="A0A973AA70"/>
<sequence length="222" mass="25297">MLILATTEREYPWGTLRSTHASKVKVILEEKELAYRVERLHPGDLWKKPAGLLAKHPLGKVPYLQLPDGACIFDSTVINEYLEDRYPHNALKPNRDWELAQMRMQETFADEAFLVGDLPKIWMPYWVKPESRDEALMEAGRAGLRARGLPYLESQLGEREYLFEDFSLADAPYMAAAMVLEVDGMVLTDFPACAAYFERLRARPSYRAISPKTSLEDSAGRG</sequence>
<dbReference type="Gene3D" id="1.20.1050.10">
    <property type="match status" value="1"/>
</dbReference>
<dbReference type="PANTHER" id="PTHR44051:SF8">
    <property type="entry name" value="GLUTATHIONE S-TRANSFERASE GSTA"/>
    <property type="match status" value="1"/>
</dbReference>
<reference evidence="3" key="1">
    <citation type="submission" date="2020-05" db="EMBL/GenBank/DDBJ databases">
        <title>Sulfur intermediates as new biogeochemical hubs in an aquatic model microbial ecosystem.</title>
        <authorList>
            <person name="Vigneron A."/>
        </authorList>
    </citation>
    <scope>NUCLEOTIDE SEQUENCE</scope>
    <source>
        <strain evidence="3">Bin.250</strain>
    </source>
</reference>
<dbReference type="PROSITE" id="PS50404">
    <property type="entry name" value="GST_NTER"/>
    <property type="match status" value="1"/>
</dbReference>
<dbReference type="InterPro" id="IPR036282">
    <property type="entry name" value="Glutathione-S-Trfase_C_sf"/>
</dbReference>
<name>A0A973AA70_9GAMM</name>
<accession>A0A973AA70</accession>
<dbReference type="SUPFAM" id="SSF52833">
    <property type="entry name" value="Thioredoxin-like"/>
    <property type="match status" value="1"/>
</dbReference>
<dbReference type="SUPFAM" id="SSF47616">
    <property type="entry name" value="GST C-terminal domain-like"/>
    <property type="match status" value="1"/>
</dbReference>
<protein>
    <submittedName>
        <fullName evidence="3">Glutathione S-transferase family protein</fullName>
    </submittedName>
</protein>